<dbReference type="RefSeq" id="WP_089713044.1">
    <property type="nucleotide sequence ID" value="NZ_FMAR01000009.1"/>
</dbReference>
<keyword evidence="4" id="KW-1185">Reference proteome</keyword>
<reference evidence="3 4" key="1">
    <citation type="submission" date="2016-08" db="EMBL/GenBank/DDBJ databases">
        <authorList>
            <person name="Seilhamer J.J."/>
        </authorList>
    </citation>
    <scope>NUCLEOTIDE SEQUENCE [LARGE SCALE GENOMIC DNA]</scope>
    <source>
        <strain evidence="3 4">A37T2</strain>
    </source>
</reference>
<keyword evidence="2" id="KW-0812">Transmembrane</keyword>
<keyword evidence="2" id="KW-1133">Transmembrane helix</keyword>
<dbReference type="Pfam" id="PF10604">
    <property type="entry name" value="Polyketide_cyc2"/>
    <property type="match status" value="1"/>
</dbReference>
<organism evidence="3 4">
    <name type="scientific">Chitinophaga costaii</name>
    <dbReference type="NCBI Taxonomy" id="1335309"/>
    <lineage>
        <taxon>Bacteria</taxon>
        <taxon>Pseudomonadati</taxon>
        <taxon>Bacteroidota</taxon>
        <taxon>Chitinophagia</taxon>
        <taxon>Chitinophagales</taxon>
        <taxon>Chitinophagaceae</taxon>
        <taxon>Chitinophaga</taxon>
    </lineage>
</organism>
<dbReference type="Gene3D" id="3.30.530.20">
    <property type="match status" value="1"/>
</dbReference>
<evidence type="ECO:0000256" key="1">
    <source>
        <dbReference type="SAM" id="MobiDB-lite"/>
    </source>
</evidence>
<proteinExistence type="predicted"/>
<dbReference type="Proteomes" id="UP000242818">
    <property type="component" value="Unassembled WGS sequence"/>
</dbReference>
<accession>A0A1C4EP75</accession>
<evidence type="ECO:0000313" key="3">
    <source>
        <dbReference type="EMBL" id="SCC45366.1"/>
    </source>
</evidence>
<evidence type="ECO:0000313" key="4">
    <source>
        <dbReference type="Proteomes" id="UP000242818"/>
    </source>
</evidence>
<protein>
    <submittedName>
        <fullName evidence="3">Polyketide cyclase / dehydrase and lipid transport</fullName>
    </submittedName>
</protein>
<name>A0A1C4EP75_9BACT</name>
<feature type="transmembrane region" description="Helical" evidence="2">
    <location>
        <begin position="6"/>
        <end position="25"/>
    </location>
</feature>
<gene>
    <name evidence="3" type="ORF">GA0116948_10982</name>
</gene>
<dbReference type="InterPro" id="IPR023393">
    <property type="entry name" value="START-like_dom_sf"/>
</dbReference>
<dbReference type="SUPFAM" id="SSF55961">
    <property type="entry name" value="Bet v1-like"/>
    <property type="match status" value="1"/>
</dbReference>
<dbReference type="EMBL" id="FMAR01000009">
    <property type="protein sequence ID" value="SCC45366.1"/>
    <property type="molecule type" value="Genomic_DNA"/>
</dbReference>
<dbReference type="AlphaFoldDB" id="A0A1C4EP75"/>
<keyword evidence="2" id="KW-0472">Membrane</keyword>
<evidence type="ECO:0000256" key="2">
    <source>
        <dbReference type="SAM" id="Phobius"/>
    </source>
</evidence>
<sequence length="203" mass="22879">MRFFKLFVISIFGLFVVVFLLSLLIPPDAMVERTGVIEAPPATVYDHLGDLRHWKSWYPMFAEDSLWDLTISNPSNAAGANVRWTNKQDPSDTGRLTLMRVDSTAGVYYRLVARKGQLADGGIEFKSTSDGKSTAIHWYVTSHLGYMPWWKFFGFVADRVLGPQMESALNTLRDDCEHRIRSKQVMPADSSSPRPTTSQATTL</sequence>
<dbReference type="STRING" id="1335309.GA0116948_10982"/>
<feature type="compositionally biased region" description="Polar residues" evidence="1">
    <location>
        <begin position="189"/>
        <end position="203"/>
    </location>
</feature>
<dbReference type="InterPro" id="IPR019587">
    <property type="entry name" value="Polyketide_cyclase/dehydratase"/>
</dbReference>
<feature type="region of interest" description="Disordered" evidence="1">
    <location>
        <begin position="181"/>
        <end position="203"/>
    </location>
</feature>
<dbReference type="OrthoDB" id="9807923at2"/>